<dbReference type="EMBL" id="PQFZ01000037">
    <property type="protein sequence ID" value="POR45278.1"/>
    <property type="molecule type" value="Genomic_DNA"/>
</dbReference>
<protein>
    <submittedName>
        <fullName evidence="2">Purine-binding chemotaxis protein CheW</fullName>
    </submittedName>
</protein>
<accession>A0A2S4LS84</accession>
<dbReference type="InterPro" id="IPR039315">
    <property type="entry name" value="CheW"/>
</dbReference>
<reference evidence="2 3" key="1">
    <citation type="submission" date="2018-01" db="EMBL/GenBank/DDBJ databases">
        <title>Genomic Encyclopedia of Type Strains, Phase III (KMG-III): the genomes of soil and plant-associated and newly described type strains.</title>
        <authorList>
            <person name="Whitman W."/>
        </authorList>
    </citation>
    <scope>NUCLEOTIDE SEQUENCE [LARGE SCALE GENOMIC DNA]</scope>
    <source>
        <strain evidence="2 3">1131</strain>
    </source>
</reference>
<gene>
    <name evidence="2" type="ORF">CYD53_13715</name>
</gene>
<dbReference type="OrthoDB" id="3291462at2"/>
<dbReference type="Gene3D" id="2.30.30.40">
    <property type="entry name" value="SH3 Domains"/>
    <property type="match status" value="1"/>
</dbReference>
<dbReference type="Proteomes" id="UP000236919">
    <property type="component" value="Unassembled WGS sequence"/>
</dbReference>
<dbReference type="InterPro" id="IPR036061">
    <property type="entry name" value="CheW-like_dom_sf"/>
</dbReference>
<dbReference type="PROSITE" id="PS50851">
    <property type="entry name" value="CHEW"/>
    <property type="match status" value="1"/>
</dbReference>
<evidence type="ECO:0000259" key="1">
    <source>
        <dbReference type="PROSITE" id="PS50851"/>
    </source>
</evidence>
<dbReference type="RefSeq" id="WP_146056035.1">
    <property type="nucleotide sequence ID" value="NZ_PQFZ01000037.1"/>
</dbReference>
<dbReference type="SUPFAM" id="SSF50341">
    <property type="entry name" value="CheW-like"/>
    <property type="match status" value="1"/>
</dbReference>
<dbReference type="GO" id="GO:0005829">
    <property type="term" value="C:cytosol"/>
    <property type="evidence" value="ECO:0007669"/>
    <property type="project" value="TreeGrafter"/>
</dbReference>
<dbReference type="PANTHER" id="PTHR22617:SF23">
    <property type="entry name" value="CHEMOTAXIS PROTEIN CHEW"/>
    <property type="match status" value="1"/>
</dbReference>
<dbReference type="Gene3D" id="2.40.50.180">
    <property type="entry name" value="CheA-289, Domain 4"/>
    <property type="match status" value="1"/>
</dbReference>
<proteinExistence type="predicted"/>
<name>A0A2S4LS84_9HYPH</name>
<dbReference type="Pfam" id="PF01584">
    <property type="entry name" value="CheW"/>
    <property type="match status" value="1"/>
</dbReference>
<dbReference type="GO" id="GO:0007165">
    <property type="term" value="P:signal transduction"/>
    <property type="evidence" value="ECO:0007669"/>
    <property type="project" value="InterPro"/>
</dbReference>
<feature type="domain" description="CheW-like" evidence="1">
    <location>
        <begin position="18"/>
        <end position="156"/>
    </location>
</feature>
<dbReference type="SMART" id="SM00260">
    <property type="entry name" value="CheW"/>
    <property type="match status" value="1"/>
</dbReference>
<dbReference type="InterPro" id="IPR002545">
    <property type="entry name" value="CheW-lke_dom"/>
</dbReference>
<dbReference type="PANTHER" id="PTHR22617">
    <property type="entry name" value="CHEMOTAXIS SENSOR HISTIDINE KINASE-RELATED"/>
    <property type="match status" value="1"/>
</dbReference>
<sequence>MHTQTSPHEQAGRPASRIEKMVVFRLAGRAFGIDVDRVREIRGWQPTTELPQSADHMLGVINLRGAIVPVFDLQARLGFGRNAIGLASVVVVADFGDRMIGILADAVSDIVDILPGELLPPPADCCDAALLHGLIARDNEIIGLLDLVAIGGAEGSPA</sequence>
<organism evidence="2 3">
    <name type="scientific">Bosea psychrotolerans</name>
    <dbReference type="NCBI Taxonomy" id="1871628"/>
    <lineage>
        <taxon>Bacteria</taxon>
        <taxon>Pseudomonadati</taxon>
        <taxon>Pseudomonadota</taxon>
        <taxon>Alphaproteobacteria</taxon>
        <taxon>Hyphomicrobiales</taxon>
        <taxon>Boseaceae</taxon>
        <taxon>Bosea</taxon>
    </lineage>
</organism>
<dbReference type="GO" id="GO:0006935">
    <property type="term" value="P:chemotaxis"/>
    <property type="evidence" value="ECO:0007669"/>
    <property type="project" value="InterPro"/>
</dbReference>
<dbReference type="AlphaFoldDB" id="A0A2S4LS84"/>
<evidence type="ECO:0000313" key="3">
    <source>
        <dbReference type="Proteomes" id="UP000236919"/>
    </source>
</evidence>
<evidence type="ECO:0000313" key="2">
    <source>
        <dbReference type="EMBL" id="POR45278.1"/>
    </source>
</evidence>
<keyword evidence="3" id="KW-1185">Reference proteome</keyword>
<comment type="caution">
    <text evidence="2">The sequence shown here is derived from an EMBL/GenBank/DDBJ whole genome shotgun (WGS) entry which is preliminary data.</text>
</comment>